<dbReference type="Proteomes" id="UP000077701">
    <property type="component" value="Unassembled WGS sequence"/>
</dbReference>
<organism evidence="2 3">
    <name type="scientific">Planomonospora sphaerica</name>
    <dbReference type="NCBI Taxonomy" id="161355"/>
    <lineage>
        <taxon>Bacteria</taxon>
        <taxon>Bacillati</taxon>
        <taxon>Actinomycetota</taxon>
        <taxon>Actinomycetes</taxon>
        <taxon>Streptosporangiales</taxon>
        <taxon>Streptosporangiaceae</taxon>
        <taxon>Planomonospora</taxon>
    </lineage>
</organism>
<dbReference type="GO" id="GO:0016811">
    <property type="term" value="F:hydrolase activity, acting on carbon-nitrogen (but not peptide) bonds, in linear amides"/>
    <property type="evidence" value="ECO:0007669"/>
    <property type="project" value="TreeGrafter"/>
</dbReference>
<dbReference type="PANTHER" id="PTHR12993">
    <property type="entry name" value="N-ACETYLGLUCOSAMINYL-PHOSPHATIDYLINOSITOL DE-N-ACETYLASE-RELATED"/>
    <property type="match status" value="1"/>
</dbReference>
<dbReference type="EMBL" id="BDCX01000004">
    <property type="protein sequence ID" value="GAT66528.1"/>
    <property type="molecule type" value="Genomic_DNA"/>
</dbReference>
<protein>
    <submittedName>
        <fullName evidence="2">GlcNAc-PI de-N-acetylase</fullName>
    </submittedName>
</protein>
<gene>
    <name evidence="2" type="ORF">PS9374_02178</name>
</gene>
<dbReference type="GO" id="GO:0016137">
    <property type="term" value="P:glycoside metabolic process"/>
    <property type="evidence" value="ECO:0007669"/>
    <property type="project" value="UniProtKB-ARBA"/>
</dbReference>
<dbReference type="RefSeq" id="WP_068896639.1">
    <property type="nucleotide sequence ID" value="NZ_BDCX01000004.1"/>
</dbReference>
<dbReference type="Gene3D" id="3.40.50.10320">
    <property type="entry name" value="LmbE-like"/>
    <property type="match status" value="1"/>
</dbReference>
<dbReference type="InterPro" id="IPR003737">
    <property type="entry name" value="GlcNAc_PI_deacetylase-related"/>
</dbReference>
<accession>A0A171CD42</accession>
<proteinExistence type="predicted"/>
<sequence length="239" mass="26459">MLPENEISRVLAVTAHPDDVDFAAAATIARFTDRGVEVVYCVVTDGDAGGSDRELDNGGMAELRRAEQRAAAEIVGVRDVRFLGYRDGTVEQSLDLRRDIARVVRQVRPDLVITHTPERNYSFIAPSHPDHRAVGGAALDAVYPDARNPYAFPGLLQDEGLAAWTVREVWLNGHETPDHYVDVTETFERKLAALRAHKSQTGHVQGLEDALRERFALMAQHAGFGADRYAEPFKRVVTT</sequence>
<dbReference type="Pfam" id="PF02585">
    <property type="entry name" value="PIG-L"/>
    <property type="match status" value="1"/>
</dbReference>
<keyword evidence="1" id="KW-0862">Zinc</keyword>
<evidence type="ECO:0000256" key="1">
    <source>
        <dbReference type="ARBA" id="ARBA00022833"/>
    </source>
</evidence>
<dbReference type="AlphaFoldDB" id="A0A171CD42"/>
<keyword evidence="3" id="KW-1185">Reference proteome</keyword>
<dbReference type="InterPro" id="IPR024078">
    <property type="entry name" value="LmbE-like_dom_sf"/>
</dbReference>
<reference evidence="3" key="2">
    <citation type="submission" date="2016-04" db="EMBL/GenBank/DDBJ databases">
        <title>Planomonospora sphaerica JCM9374 whole genome shotgun sequence.</title>
        <authorList>
            <person name="Suzuki T."/>
            <person name="Dohra H."/>
            <person name="Kodani S."/>
        </authorList>
    </citation>
    <scope>NUCLEOTIDE SEQUENCE [LARGE SCALE GENOMIC DNA]</scope>
    <source>
        <strain evidence="3">JCM 9374</strain>
    </source>
</reference>
<dbReference type="OrthoDB" id="3514174at2"/>
<reference evidence="2 3" key="1">
    <citation type="journal article" date="2016" name="Genome Announc.">
        <title>Draft Genome Sequence of Planomonospora sphaerica JCM9374, a Rare Actinomycete.</title>
        <authorList>
            <person name="Dohra H."/>
            <person name="Suzuki T."/>
            <person name="Inoue Y."/>
            <person name="Kodani S."/>
        </authorList>
    </citation>
    <scope>NUCLEOTIDE SEQUENCE [LARGE SCALE GENOMIC DNA]</scope>
    <source>
        <strain evidence="2 3">JCM 9374</strain>
    </source>
</reference>
<dbReference type="PANTHER" id="PTHR12993:SF28">
    <property type="entry name" value="LMBE FAMILY PROTEIN"/>
    <property type="match status" value="1"/>
</dbReference>
<dbReference type="SUPFAM" id="SSF102588">
    <property type="entry name" value="LmbE-like"/>
    <property type="match status" value="1"/>
</dbReference>
<name>A0A171CD42_9ACTN</name>
<evidence type="ECO:0000313" key="3">
    <source>
        <dbReference type="Proteomes" id="UP000077701"/>
    </source>
</evidence>
<evidence type="ECO:0000313" key="2">
    <source>
        <dbReference type="EMBL" id="GAT66528.1"/>
    </source>
</evidence>
<dbReference type="STRING" id="161355.PS9374_02178"/>
<comment type="caution">
    <text evidence="2">The sequence shown here is derived from an EMBL/GenBank/DDBJ whole genome shotgun (WGS) entry which is preliminary data.</text>
</comment>